<keyword evidence="2" id="KW-1185">Reference proteome</keyword>
<organism evidence="2 3">
    <name type="scientific">Heligmosomoides polygyrus</name>
    <name type="common">Parasitic roundworm</name>
    <dbReference type="NCBI Taxonomy" id="6339"/>
    <lineage>
        <taxon>Eukaryota</taxon>
        <taxon>Metazoa</taxon>
        <taxon>Ecdysozoa</taxon>
        <taxon>Nematoda</taxon>
        <taxon>Chromadorea</taxon>
        <taxon>Rhabditida</taxon>
        <taxon>Rhabditina</taxon>
        <taxon>Rhabditomorpha</taxon>
        <taxon>Strongyloidea</taxon>
        <taxon>Heligmosomidae</taxon>
        <taxon>Heligmosomoides</taxon>
    </lineage>
</organism>
<dbReference type="AlphaFoldDB" id="A0A183GQ98"/>
<dbReference type="Proteomes" id="UP000050761">
    <property type="component" value="Unassembled WGS sequence"/>
</dbReference>
<dbReference type="OrthoDB" id="5869052at2759"/>
<dbReference type="EMBL" id="UZAH01036988">
    <property type="protein sequence ID" value="VDP47739.1"/>
    <property type="molecule type" value="Genomic_DNA"/>
</dbReference>
<sequence length="136" mass="15399">MFRLVKEVVETIGTDWFAVNPSLLVLLVHLVVVQSRICLDKHDTTDPQDIAVCFHILEMAIRCVEESSTIEDSVATRMATSIREAAFFAAEFWVGAEEQGQHLPKELAYRILHGPNSRKLFNYSSVCHFIMFGGRT</sequence>
<dbReference type="WBParaSite" id="HPBE_0002486801-mRNA-1">
    <property type="protein sequence ID" value="HPBE_0002486801-mRNA-1"/>
    <property type="gene ID" value="HPBE_0002486801"/>
</dbReference>
<accession>A0A3P8HMT5</accession>
<evidence type="ECO:0000313" key="2">
    <source>
        <dbReference type="Proteomes" id="UP000050761"/>
    </source>
</evidence>
<gene>
    <name evidence="1" type="ORF">HPBE_LOCUS24867</name>
</gene>
<name>A0A183GQ98_HELPZ</name>
<reference evidence="1 2" key="1">
    <citation type="submission" date="2018-11" db="EMBL/GenBank/DDBJ databases">
        <authorList>
            <consortium name="Pathogen Informatics"/>
        </authorList>
    </citation>
    <scope>NUCLEOTIDE SEQUENCE [LARGE SCALE GENOMIC DNA]</scope>
</reference>
<evidence type="ECO:0000313" key="3">
    <source>
        <dbReference type="WBParaSite" id="HPBE_0002486801-mRNA-1"/>
    </source>
</evidence>
<proteinExistence type="predicted"/>
<reference evidence="3" key="2">
    <citation type="submission" date="2019-09" db="UniProtKB">
        <authorList>
            <consortium name="WormBaseParasite"/>
        </authorList>
    </citation>
    <scope>IDENTIFICATION</scope>
</reference>
<accession>A0A183GQ98</accession>
<evidence type="ECO:0000313" key="1">
    <source>
        <dbReference type="EMBL" id="VDP47739.1"/>
    </source>
</evidence>
<protein>
    <submittedName>
        <fullName evidence="3">PI3K/PI4K domain-containing protein</fullName>
    </submittedName>
</protein>